<evidence type="ECO:0000256" key="1">
    <source>
        <dbReference type="ARBA" id="ARBA00022729"/>
    </source>
</evidence>
<dbReference type="Proteomes" id="UP000632454">
    <property type="component" value="Unassembled WGS sequence"/>
</dbReference>
<comment type="caution">
    <text evidence="2">The sequence shown here is derived from an EMBL/GenBank/DDBJ whole genome shotgun (WGS) entry which is preliminary data.</text>
</comment>
<protein>
    <submittedName>
        <fullName evidence="2">Thiamine ABC transporter substrate-binding protein</fullName>
    </submittedName>
</protein>
<dbReference type="Pfam" id="PF13343">
    <property type="entry name" value="SBP_bac_6"/>
    <property type="match status" value="1"/>
</dbReference>
<sequence length="351" mass="37657">MQRWGRQQRGQRWGRDAVTIALGAVLVASLASACGSSDTSGEVTLLTHDSFALPDSVIADFEKQSGLTLKIAKSGDAGQLASTISLTPGRPKADAVYGIDNTFASRPVSANALEAYRSPALTGGAQEYSLTGAAKDQLTPVDRGDVCINVDTAWFAQRNIPAPTSVNDLTDPRYKGETVVMDPATSSPGMGFLLATIAQFPADWQNYWRAMRTNDVSVEAGWDTGYNQQFSGGEGKGPKPIVVSYASSPAANPATKALLDSCFRQVEYVGVLRGAANTEGAKKLVDFMLGEQVQQALPDSMYVYPVRDNTPLPESWAKNAPLPESTVELSAASIAKNRESWQQQWRTIMGR</sequence>
<name>A0ABQ1UTI7_9NOCA</name>
<evidence type="ECO:0000313" key="3">
    <source>
        <dbReference type="Proteomes" id="UP000632454"/>
    </source>
</evidence>
<dbReference type="PANTHER" id="PTHR30006:SF2">
    <property type="entry name" value="ABC TRANSPORTER SUBSTRATE-BINDING PROTEIN"/>
    <property type="match status" value="1"/>
</dbReference>
<dbReference type="InterPro" id="IPR005948">
    <property type="entry name" value="ThiB-like"/>
</dbReference>
<evidence type="ECO:0000313" key="2">
    <source>
        <dbReference type="EMBL" id="GGF26743.1"/>
    </source>
</evidence>
<organism evidence="2 3">
    <name type="scientific">Williamsia phyllosphaerae</name>
    <dbReference type="NCBI Taxonomy" id="885042"/>
    <lineage>
        <taxon>Bacteria</taxon>
        <taxon>Bacillati</taxon>
        <taxon>Actinomycetota</taxon>
        <taxon>Actinomycetes</taxon>
        <taxon>Mycobacteriales</taxon>
        <taxon>Nocardiaceae</taxon>
        <taxon>Williamsia</taxon>
    </lineage>
</organism>
<keyword evidence="3" id="KW-1185">Reference proteome</keyword>
<dbReference type="Gene3D" id="3.40.190.10">
    <property type="entry name" value="Periplasmic binding protein-like II"/>
    <property type="match status" value="2"/>
</dbReference>
<dbReference type="PANTHER" id="PTHR30006">
    <property type="entry name" value="THIAMINE-BINDING PERIPLASMIC PROTEIN-RELATED"/>
    <property type="match status" value="1"/>
</dbReference>
<dbReference type="EMBL" id="BMCS01000001">
    <property type="protein sequence ID" value="GGF26743.1"/>
    <property type="molecule type" value="Genomic_DNA"/>
</dbReference>
<keyword evidence="1" id="KW-0732">Signal</keyword>
<reference evidence="3" key="1">
    <citation type="journal article" date="2019" name="Int. J. Syst. Evol. Microbiol.">
        <title>The Global Catalogue of Microorganisms (GCM) 10K type strain sequencing project: providing services to taxonomists for standard genome sequencing and annotation.</title>
        <authorList>
            <consortium name="The Broad Institute Genomics Platform"/>
            <consortium name="The Broad Institute Genome Sequencing Center for Infectious Disease"/>
            <person name="Wu L."/>
            <person name="Ma J."/>
        </authorList>
    </citation>
    <scope>NUCLEOTIDE SEQUENCE [LARGE SCALE GENOMIC DNA]</scope>
    <source>
        <strain evidence="3">CCM 7855</strain>
    </source>
</reference>
<dbReference type="RefSeq" id="WP_188489770.1">
    <property type="nucleotide sequence ID" value="NZ_BMCS01000001.1"/>
</dbReference>
<proteinExistence type="predicted"/>
<dbReference type="PROSITE" id="PS51257">
    <property type="entry name" value="PROKAR_LIPOPROTEIN"/>
    <property type="match status" value="1"/>
</dbReference>
<accession>A0ABQ1UTI7</accession>
<dbReference type="SUPFAM" id="SSF53850">
    <property type="entry name" value="Periplasmic binding protein-like II"/>
    <property type="match status" value="1"/>
</dbReference>
<gene>
    <name evidence="2" type="primary">tbpA</name>
    <name evidence="2" type="ORF">GCM10007298_23370</name>
</gene>
<dbReference type="NCBIfam" id="TIGR01254">
    <property type="entry name" value="sfuA"/>
    <property type="match status" value="1"/>
</dbReference>